<dbReference type="Pfam" id="PF13023">
    <property type="entry name" value="HD_3"/>
    <property type="match status" value="1"/>
</dbReference>
<dbReference type="PANTHER" id="PTHR11845:SF13">
    <property type="entry name" value="5'-DEOXYNUCLEOTIDASE HDDC2"/>
    <property type="match status" value="1"/>
</dbReference>
<dbReference type="InterPro" id="IPR006674">
    <property type="entry name" value="HD_domain"/>
</dbReference>
<dbReference type="AlphaFoldDB" id="A0A6M8BP53"/>
<dbReference type="GO" id="GO:0046872">
    <property type="term" value="F:metal ion binding"/>
    <property type="evidence" value="ECO:0007669"/>
    <property type="project" value="UniProtKB-KW"/>
</dbReference>
<dbReference type="EMBL" id="CP053661">
    <property type="protein sequence ID" value="QKD84085.1"/>
    <property type="molecule type" value="Genomic_DNA"/>
</dbReference>
<dbReference type="GO" id="GO:0005737">
    <property type="term" value="C:cytoplasm"/>
    <property type="evidence" value="ECO:0007669"/>
    <property type="project" value="TreeGrafter"/>
</dbReference>
<organism evidence="5 6">
    <name type="scientific">Thermoleptolyngbya sichuanensis A183</name>
    <dbReference type="NCBI Taxonomy" id="2737172"/>
    <lineage>
        <taxon>Bacteria</taxon>
        <taxon>Bacillati</taxon>
        <taxon>Cyanobacteriota</taxon>
        <taxon>Cyanophyceae</taxon>
        <taxon>Oculatellales</taxon>
        <taxon>Oculatellaceae</taxon>
        <taxon>Thermoleptolyngbya</taxon>
        <taxon>Thermoleptolyngbya sichuanensis</taxon>
    </lineage>
</organism>
<name>A0A6M8BP53_9CYAN</name>
<evidence type="ECO:0000256" key="3">
    <source>
        <dbReference type="SAM" id="MobiDB-lite"/>
    </source>
</evidence>
<gene>
    <name evidence="5" type="ORF">HPC62_19585</name>
</gene>
<evidence type="ECO:0000313" key="6">
    <source>
        <dbReference type="Proteomes" id="UP000505210"/>
    </source>
</evidence>
<feature type="compositionally biased region" description="Low complexity" evidence="3">
    <location>
        <begin position="208"/>
        <end position="219"/>
    </location>
</feature>
<dbReference type="Proteomes" id="UP000505210">
    <property type="component" value="Chromosome"/>
</dbReference>
<feature type="region of interest" description="Disordered" evidence="3">
    <location>
        <begin position="208"/>
        <end position="228"/>
    </location>
</feature>
<protein>
    <submittedName>
        <fullName evidence="5">HD domain-containing protein</fullName>
    </submittedName>
</protein>
<proteinExistence type="predicted"/>
<feature type="domain" description="HD" evidence="4">
    <location>
        <begin position="29"/>
        <end position="191"/>
    </location>
</feature>
<dbReference type="Gene3D" id="1.10.3210.10">
    <property type="entry name" value="Hypothetical protein af1432"/>
    <property type="match status" value="1"/>
</dbReference>
<evidence type="ECO:0000259" key="4">
    <source>
        <dbReference type="Pfam" id="PF13023"/>
    </source>
</evidence>
<evidence type="ECO:0000256" key="2">
    <source>
        <dbReference type="ARBA" id="ARBA00022801"/>
    </source>
</evidence>
<dbReference type="PANTHER" id="PTHR11845">
    <property type="entry name" value="5'-DEOXYNUCLEOTIDASE HDDC2"/>
    <property type="match status" value="1"/>
</dbReference>
<accession>A0A6M8BP53</accession>
<evidence type="ECO:0000256" key="1">
    <source>
        <dbReference type="ARBA" id="ARBA00022723"/>
    </source>
</evidence>
<keyword evidence="1" id="KW-0479">Metal-binding</keyword>
<keyword evidence="2" id="KW-0378">Hydrolase</keyword>
<evidence type="ECO:0000313" key="5">
    <source>
        <dbReference type="EMBL" id="QKD84085.1"/>
    </source>
</evidence>
<dbReference type="RefSeq" id="WP_172358149.1">
    <property type="nucleotide sequence ID" value="NZ_CP053661.1"/>
</dbReference>
<dbReference type="SUPFAM" id="SSF109604">
    <property type="entry name" value="HD-domain/PDEase-like"/>
    <property type="match status" value="1"/>
</dbReference>
<dbReference type="GO" id="GO:0002953">
    <property type="term" value="F:5'-deoxynucleotidase activity"/>
    <property type="evidence" value="ECO:0007669"/>
    <property type="project" value="InterPro"/>
</dbReference>
<dbReference type="InterPro" id="IPR039356">
    <property type="entry name" value="YfbR/HDDC2"/>
</dbReference>
<sequence length="228" mass="25625">MQNWRCNLFSEFDLAPTRLAQQIQFVLEIDKLKGVLRQTLLTDASRRENSAEHSWHLALMAIALAEYAPASIDLSRVVQMLLLHDLVEIDAGNTFAFDIQANQDKAEREQAAADRLFGLLPPDLGQPLRACWEEFEAAETVDAQFAHALDRFQPFLHNLQTEGGTWRLHGITCDRVLGRMQPVKQGAPALWPIVEALIHQAVAAGYLLPDPDTTPPSDRSYPDRLHPD</sequence>
<reference evidence="5 6" key="1">
    <citation type="submission" date="2020-05" db="EMBL/GenBank/DDBJ databases">
        <title>Complete genome sequence of of a novel Thermoleptolyngbya strain isolated from hot springs of Ganzi, Sichuan China.</title>
        <authorList>
            <person name="Tang J."/>
            <person name="Daroch M."/>
            <person name="Li L."/>
            <person name="Waleron K."/>
            <person name="Waleron M."/>
            <person name="Waleron M."/>
        </authorList>
    </citation>
    <scope>NUCLEOTIDE SEQUENCE [LARGE SCALE GENOMIC DNA]</scope>
    <source>
        <strain evidence="5 6">PKUAC-SCTA183</strain>
    </source>
</reference>
<dbReference type="KEGG" id="theu:HPC62_19585"/>
<keyword evidence="6" id="KW-1185">Reference proteome</keyword>